<feature type="region of interest" description="Disordered" evidence="1">
    <location>
        <begin position="125"/>
        <end position="156"/>
    </location>
</feature>
<keyword evidence="3" id="KW-1185">Reference proteome</keyword>
<name>A0A397S479_9GLOM</name>
<dbReference type="EMBL" id="QKYT01001501">
    <property type="protein sequence ID" value="RIA79165.1"/>
    <property type="molecule type" value="Genomic_DNA"/>
</dbReference>
<organism evidence="2 3">
    <name type="scientific">Glomus cerebriforme</name>
    <dbReference type="NCBI Taxonomy" id="658196"/>
    <lineage>
        <taxon>Eukaryota</taxon>
        <taxon>Fungi</taxon>
        <taxon>Fungi incertae sedis</taxon>
        <taxon>Mucoromycota</taxon>
        <taxon>Glomeromycotina</taxon>
        <taxon>Glomeromycetes</taxon>
        <taxon>Glomerales</taxon>
        <taxon>Glomeraceae</taxon>
        <taxon>Glomus</taxon>
    </lineage>
</organism>
<comment type="caution">
    <text evidence="2">The sequence shown here is derived from an EMBL/GenBank/DDBJ whole genome shotgun (WGS) entry which is preliminary data.</text>
</comment>
<gene>
    <name evidence="2" type="ORF">C1645_841377</name>
</gene>
<sequence length="156" mass="17905">MDPTGNNFVPLQIPDNNNENNFQHTSINTITPAPQDAIFVVYLSLPNDTRIYRVTYQYTELHPLENVQLLNNRINIPDSQFPHHYNIQSLIQQQIQQQVHQPVVYQQNNIQQQSFDTMRIQPTSQINYSDNNANNNTSANGTISADMQGTGFWNSS</sequence>
<reference evidence="2 3" key="1">
    <citation type="submission" date="2018-06" db="EMBL/GenBank/DDBJ databases">
        <title>Comparative genomics reveals the genomic features of Rhizophagus irregularis, R. cerebriforme, R. diaphanum and Gigaspora rosea, and their symbiotic lifestyle signature.</title>
        <authorList>
            <person name="Morin E."/>
            <person name="San Clemente H."/>
            <person name="Chen E.C.H."/>
            <person name="De La Providencia I."/>
            <person name="Hainaut M."/>
            <person name="Kuo A."/>
            <person name="Kohler A."/>
            <person name="Murat C."/>
            <person name="Tang N."/>
            <person name="Roy S."/>
            <person name="Loubradou J."/>
            <person name="Henrissat B."/>
            <person name="Grigoriev I.V."/>
            <person name="Corradi N."/>
            <person name="Roux C."/>
            <person name="Martin F.M."/>
        </authorList>
    </citation>
    <scope>NUCLEOTIDE SEQUENCE [LARGE SCALE GENOMIC DNA]</scope>
    <source>
        <strain evidence="2 3">DAOM 227022</strain>
    </source>
</reference>
<dbReference type="Proteomes" id="UP000265703">
    <property type="component" value="Unassembled WGS sequence"/>
</dbReference>
<evidence type="ECO:0000313" key="2">
    <source>
        <dbReference type="EMBL" id="RIA79165.1"/>
    </source>
</evidence>
<feature type="compositionally biased region" description="Low complexity" evidence="1">
    <location>
        <begin position="127"/>
        <end position="140"/>
    </location>
</feature>
<dbReference type="AlphaFoldDB" id="A0A397S479"/>
<accession>A0A397S479</accession>
<proteinExistence type="predicted"/>
<feature type="compositionally biased region" description="Polar residues" evidence="1">
    <location>
        <begin position="141"/>
        <end position="156"/>
    </location>
</feature>
<evidence type="ECO:0000256" key="1">
    <source>
        <dbReference type="SAM" id="MobiDB-lite"/>
    </source>
</evidence>
<protein>
    <submittedName>
        <fullName evidence="2">Uncharacterized protein</fullName>
    </submittedName>
</protein>
<evidence type="ECO:0000313" key="3">
    <source>
        <dbReference type="Proteomes" id="UP000265703"/>
    </source>
</evidence>